<sequence>MFPTSSITLAAWSKNTDAMLHPRSKTAVLLTVSALALTSRAAPTFSPILPPSYPLAVKNPYLSAWLPGDQAADLAAATPQFWTGQDIAWSILARVDGTLYSLFGAPPQSSGVKPAITNSADYTSTHTTFGLTAGDAEITLDFMTPVSPTNYVRQSLPMSYLTVSISRKADTTPSVQVYTDIDNSWISPPNTDTPTNWSYALSAADTHILTLTAQDQLEYSEVKDVAQWGTAAYCTRPYGSNVSAKAGPMSDMQTEFGTTGSLNGDSEWGPGSVIALSHDLGQLDDLKNVTFAIGQWRQPVVNYLGNDRASYFASQCQGVECACVHALTDFEAADAEARALDAQIADKAGRVAGKDYSDIVTLSVRQAFGALEVTIPADSLDTGDVLAFVKEISSNGNVNTVDVIYPISPIFYVLAPEYIRITLEPMLRYLGAGRWPLNYTLHDLGSHYPNATGHDDGIAEPMPVEECGNLLILIYMYENATGRTDLRFTYSILLQQYAEYLVENGLYPSSQLSTDDGAGEEANQSSLAIKAAIALNAYGVMTGQQSFSDTGKHFARVLYDERVGVDANQTHFLLVHNEDDSWALQFNLYMDVLLNLRTFSTAALRMQTDFYATKHDEAGVALDNRVNWSKTDWMLFAAATAMAPGVENEGIRDMFIDDVHGYITNGKNDVPFGDRYVVQDDEVVEAGTWSAYRARPVVGGHFALMALDGAASIGSGGE</sequence>
<protein>
    <recommendedName>
        <fullName evidence="5">Glutaminase</fullName>
    </recommendedName>
</protein>
<gene>
    <name evidence="3" type="ORF">D0862_08867</name>
</gene>
<dbReference type="InterPro" id="IPR032514">
    <property type="entry name" value="GtaA_central"/>
</dbReference>
<name>A0A3M7G191_HORWE</name>
<dbReference type="Proteomes" id="UP000281468">
    <property type="component" value="Unassembled WGS sequence"/>
</dbReference>
<evidence type="ECO:0000259" key="1">
    <source>
        <dbReference type="Pfam" id="PF16335"/>
    </source>
</evidence>
<proteinExistence type="predicted"/>
<comment type="caution">
    <text evidence="3">The sequence shown here is derived from an EMBL/GenBank/DDBJ whole genome shotgun (WGS) entry which is preliminary data.</text>
</comment>
<evidence type="ECO:0000259" key="2">
    <source>
        <dbReference type="Pfam" id="PF17168"/>
    </source>
</evidence>
<dbReference type="EMBL" id="QWIQ01000311">
    <property type="protein sequence ID" value="RMY94912.1"/>
    <property type="molecule type" value="Genomic_DNA"/>
</dbReference>
<dbReference type="Pfam" id="PF17168">
    <property type="entry name" value="DUF5127"/>
    <property type="match status" value="1"/>
</dbReference>
<evidence type="ECO:0000313" key="4">
    <source>
        <dbReference type="Proteomes" id="UP000281468"/>
    </source>
</evidence>
<dbReference type="Pfam" id="PF16335">
    <property type="entry name" value="GtaA_6_Hairpin"/>
    <property type="match status" value="1"/>
</dbReference>
<feature type="domain" description="Glutaminase A central" evidence="1">
    <location>
        <begin position="353"/>
        <end position="704"/>
    </location>
</feature>
<dbReference type="VEuPathDB" id="FungiDB:BTJ68_05201"/>
<dbReference type="InterPro" id="IPR033433">
    <property type="entry name" value="GtaA_N"/>
</dbReference>
<dbReference type="PANTHER" id="PTHR31987:SF14">
    <property type="entry name" value="PUTATIVE (AFU_ORTHOLOGUE AFUA_6G09910)-RELATED"/>
    <property type="match status" value="1"/>
</dbReference>
<feature type="domain" description="Glutaminase A N-terminal" evidence="2">
    <location>
        <begin position="125"/>
        <end position="346"/>
    </location>
</feature>
<dbReference type="AlphaFoldDB" id="A0A3M7G191"/>
<dbReference type="PANTHER" id="PTHR31987">
    <property type="entry name" value="GLUTAMINASE A-RELATED"/>
    <property type="match status" value="1"/>
</dbReference>
<reference evidence="3 4" key="1">
    <citation type="journal article" date="2018" name="BMC Genomics">
        <title>Genomic evidence for intraspecific hybridization in a clonal and extremely halotolerant yeast.</title>
        <authorList>
            <person name="Gostincar C."/>
            <person name="Stajich J.E."/>
            <person name="Zupancic J."/>
            <person name="Zalar P."/>
            <person name="Gunde-Cimerman N."/>
        </authorList>
    </citation>
    <scope>NUCLEOTIDE SEQUENCE [LARGE SCALE GENOMIC DNA]</scope>
    <source>
        <strain evidence="3 4">EXF-171</strain>
    </source>
</reference>
<evidence type="ECO:0008006" key="5">
    <source>
        <dbReference type="Google" id="ProtNLM"/>
    </source>
</evidence>
<accession>A0A3M7G191</accession>
<organism evidence="3 4">
    <name type="scientific">Hortaea werneckii</name>
    <name type="common">Black yeast</name>
    <name type="synonym">Cladosporium werneckii</name>
    <dbReference type="NCBI Taxonomy" id="91943"/>
    <lineage>
        <taxon>Eukaryota</taxon>
        <taxon>Fungi</taxon>
        <taxon>Dikarya</taxon>
        <taxon>Ascomycota</taxon>
        <taxon>Pezizomycotina</taxon>
        <taxon>Dothideomycetes</taxon>
        <taxon>Dothideomycetidae</taxon>
        <taxon>Mycosphaerellales</taxon>
        <taxon>Teratosphaeriaceae</taxon>
        <taxon>Hortaea</taxon>
    </lineage>
</organism>
<dbReference type="InterPro" id="IPR052743">
    <property type="entry name" value="Glutaminase_GtaA"/>
</dbReference>
<evidence type="ECO:0000313" key="3">
    <source>
        <dbReference type="EMBL" id="RMY94912.1"/>
    </source>
</evidence>